<dbReference type="InterPro" id="IPR036291">
    <property type="entry name" value="NAD(P)-bd_dom_sf"/>
</dbReference>
<dbReference type="SUPFAM" id="SSF55048">
    <property type="entry name" value="Probable ACP-binding domain of malonyl-CoA ACP transacylase"/>
    <property type="match status" value="2"/>
</dbReference>
<keyword evidence="4" id="KW-0808">Transferase</keyword>
<name>A0ABX8Y7Y4_9ACTN</name>
<evidence type="ECO:0000259" key="9">
    <source>
        <dbReference type="PROSITE" id="PS52004"/>
    </source>
</evidence>
<dbReference type="SMART" id="SM00825">
    <property type="entry name" value="PKS_KS"/>
    <property type="match status" value="2"/>
</dbReference>
<dbReference type="Pfam" id="PF00698">
    <property type="entry name" value="Acyl_transf_1"/>
    <property type="match status" value="2"/>
</dbReference>
<keyword evidence="7" id="KW-0012">Acyltransferase</keyword>
<dbReference type="InterPro" id="IPR016035">
    <property type="entry name" value="Acyl_Trfase/lysoPLipase"/>
</dbReference>
<evidence type="ECO:0000256" key="4">
    <source>
        <dbReference type="ARBA" id="ARBA00022679"/>
    </source>
</evidence>
<dbReference type="CDD" id="cd08952">
    <property type="entry name" value="KR_1_SDR_x"/>
    <property type="match status" value="2"/>
</dbReference>
<dbReference type="EMBL" id="CP080648">
    <property type="protein sequence ID" value="QYX83601.1"/>
    <property type="molecule type" value="Genomic_DNA"/>
</dbReference>
<dbReference type="Pfam" id="PF00550">
    <property type="entry name" value="PP-binding"/>
    <property type="match status" value="2"/>
</dbReference>
<dbReference type="PROSITE" id="PS00012">
    <property type="entry name" value="PHOSPHOPANTETHEINE"/>
    <property type="match status" value="2"/>
</dbReference>
<dbReference type="InterPro" id="IPR014030">
    <property type="entry name" value="Ketoacyl_synth_N"/>
</dbReference>
<dbReference type="Gene3D" id="3.40.47.10">
    <property type="match status" value="2"/>
</dbReference>
<keyword evidence="11" id="KW-1185">Reference proteome</keyword>
<evidence type="ECO:0000256" key="6">
    <source>
        <dbReference type="ARBA" id="ARBA00023268"/>
    </source>
</evidence>
<dbReference type="Pfam" id="PF02801">
    <property type="entry name" value="Ketoacyl-synt_C"/>
    <property type="match status" value="2"/>
</dbReference>
<feature type="domain" description="Carrier" evidence="8">
    <location>
        <begin position="1473"/>
        <end position="1548"/>
    </location>
</feature>
<organism evidence="10 11">
    <name type="scientific">Streptomyces akebiae</name>
    <dbReference type="NCBI Taxonomy" id="2865673"/>
    <lineage>
        <taxon>Bacteria</taxon>
        <taxon>Bacillati</taxon>
        <taxon>Actinomycetota</taxon>
        <taxon>Actinomycetes</taxon>
        <taxon>Kitasatosporales</taxon>
        <taxon>Streptomycetaceae</taxon>
        <taxon>Streptomyces</taxon>
    </lineage>
</organism>
<sequence>MADDQKLLQYLKRVTADLAETRQRLAEAEGREREPLAVVGTACRYPGGADNPEGLWELVREGRDAIGDLPAARGWGVPGGPDALPALKGGFIDDADRFDAALFGISPREALTMDPQQRVLLETVWQALERAGIPPLSLRATRTGVFVGAGSSGYGGGARPPEGSEGHLMTGMAGSVLSGRISYTFGFEGPAFTVDTACSSSLVAVHQAARALHSGECDLAVTAGVAVLADLGMFGEFGRHGGLSPDGRCKSFGAGADGTGWSEGAGVVLLERLSDARANGHHVHAVLCGSAVNSDGSTNGLTAPNGRAQRAVIRAALADARLLPSEVDAVEAHGTGTRLGDPIEAEALLGMYGQGREEPLWLGSVKSNIGHAQAAAGMAGLIKMIEALRHGVLPRTLHAAEPSPHIDWSTGAVRLLDEERPWAPAGRPRRAGISSFGLSGTNAHVILGEAPAPDPGAAVPAASPVAAPTVVPCPVSGRTAEALAEQARRLGAELDAQPDLDLLDIGRTLATTRSPLEHRAVVLAGDRADLAAGLSALAAGRTLAGLVRGEATGDARLVLLFTGQGSQRTGMGRELHSAFPVFADAFDAVCARLDSATGPGLRELVFGDGDSEDGGALDRTVHAQAGLFALEVALFRLLESWGTAPDHLVGHSVGELAAAHVAGVLSLDDACTLVAARGRLMQALPDGGAMLAVQTSEDALELPDGVDLAAVNGPASVTVSGDADAIAALEERLRSQGVRVKRLTVSHAFHSHLMEPMLDDFAAVARSLTYHPPTLPVVSTLTGGPVNADTLCDPRYWVRQVRETVRFADAVSWTHDHGAGVFLELGPGGTLAAAARDSLPAPGVSGGPTVTATLRPGRPEPETLLSALAAAHTAGAAVDWQAVFDCWGGRRIPLPTYAFHRDRYWVEPGTAAPADPVATTADPAADRFWNAVEQADAGLLAETVGLPDAAAVEPLLPALTRWRNDHRNRVRADSLRYRVTWRPLTGLTPVTAGGHWLTVLPAERRPDPLTAAVPAALRDAGALVTELPVGLLTQTDRGELAELLKESAAADGPYTGVVSLLGLEDTPSATHPALSAGLAGTVLLTQAAGDAGIEAPLWALTRGAVAIGSAEQVGSPRQAALWGFGRVAALEHPGRWGGLIDLPDALDETSAALLVALLTGTTGEDQTALRPSGAFARRVAPALAADPDGTGPWRPDGTVLITGGTGALGVRTARLLAERGASHVVLAGRRGPEAPGMADLAAELAPATRVTAVACDVTDRTAMAALLAEHDVRAVVHAAGVTGTEALESTGLDTFADVLDAKVRGAEVLDELLSDASHVERFVLFSSVAGVWGSGGQSAYAAANAHLDALAERRRAAGLPATSVAWGPWDEAGMAASDDVRAHLARRGLPPMEPAVATTALATALDHDETALVVADVDWQRFSSAFQVSRPTRLFGEIPEAAKTVAVTAADPAALRADWARTLAELPARDRSTPLIEMVREETAAVLGHPSVDPVGVRTAFRDLGVDSLTAVELRDRLAARTGLALPAGLVFDHSRPGTLGEHLAARLGEDAPTPSAPLVRAPVADDDPVAVVGIGCRFPGGVRTPEDFWQLIARGEDAVTPFPTDRGWDLGALLDTAGDAPVAGFGGFIDDVAGFDAGMFGISPREALAMDPQQRLLLETAWEAAERAGVAPGSLHGSDTGVFVGSNGQDYGYLLLGSGENVEGHLTAGVTGAVLSGRLSYTLGLEGPAVTVDTACSSGLVAVHLALRALRDGECSLALAGGVSVMTTPGPFTEFSTLGGLAPEGRCKSFADGADGTGWGEGAAMLLLERLSDARRNGHPVLAVLRGSAINQDGASNGLSAPSGPAQQRVIRAALASAGLAPAEVDAVEAHGTGTALGDPIEAEALLAAYGQDRAEPLWTGSVKSNIGHTQAAAGIAGIIKMALAMRHGLLPRTLHVDRPTTKVDWSAGDVALLTEARPWPDTGRPRRAGVSSFGVSGTNAHVVLEAPAAEDIAPDTGADTAPGPDVAPGTGTVLPLVLSARTPKALRAQAAALHTHLAGRPESGAPRATEDDGAAVADTAFTLATARTAMDHRAVVVGTDRHQLLDALDAMAADRPHPAAVTGRDTTPKVAFVFPGQGTQWEGMAAELLDESPAFAARFEECAHALAPHVDFVPADVLRRRPGAPGLERVDVVQPLLWAVMVSLAEVWRTHGVTPSAVIGHSQGEIAAAVVAGALSLADGAAVVALRAKALTQVAGQGRMLAVALPADRAEDRLAPYAGRISLALVNGPRSAVVSGEPVALAELEAQLAADGVRCQWLPFDYAAHSAQMEAVRTGVTGALTAVANTPRTSEVPFYSSLTGDRFDTAGADAEYWFTGLRETARFDRAATAALRDGHTLLIEVGPHPVLTAAIQETAAEAGRTVAALGTLHRGRGGRERLLTSLAEAHVLGAPVDWRTALEPWPGARLTDLPTYPFQRTRYWPKARGADPATAPAATASPAESRFWAAVDDGDTEAVATTAGLDAADLAPLLPALSAWHRDTRAQETVAAWRYHVTWNALEEQPAPSCSGRWLVVAPDSAATTADACRAALTERQGETDVLLVDPADTDATELADLLRDHVAPGERLRGVVSLLALDETPCTGHPVLTAGLAATLHLLHAALDTEPGPLWTLTAGAVGTGDDEAPVSPDQAAAWGLGRVAALEHPGHWGGLIDLPAHGLDGDPRLAARLAAALTRTDGEDQMALRARGTYGRRLRHAETTPVPPGTGWRPTGTALITGGTGAIGGHVARWLATEGAEHVVLLSRRGPDAPGALDLTAELTALGARVTVRACDLQDRAEVARTLAELADDGVTVRTVMHTAGLGELAPLADTGVADLARLMGGKAAGARYLDELLDPTELDAVVHFSSVSAVWGVGSHGAYAAANAYLDTLAELRSHEGAPVRSVAWGPWDGGGMVEAGAAELMQRRGIPLLRPGPAMVALRQALDAREPAVAAAEVDWASFVPSFTALRPSPLLTDLPEVRALTSGRPDEDATDGTAGAEEGLRARLATLSAVERGRAVVELVRTHAAVALGHTGAEEIEPERTFRDLGIDSLTAVALRDRLTAATGLALPATLVFDQPTPVALAEHLGGLLLPEEPEDAAEALPSADELDRLEAALARRADDDLDRVRIVMRLESLLSRTRNGPAAAASADVTADGDGSADAALADRLGNATNDELFALVERDLGLK</sequence>
<dbReference type="SMART" id="SM01294">
    <property type="entry name" value="PKS_PP_betabranch"/>
    <property type="match status" value="2"/>
</dbReference>
<evidence type="ECO:0000256" key="1">
    <source>
        <dbReference type="ARBA" id="ARBA00001957"/>
    </source>
</evidence>
<proteinExistence type="predicted"/>
<evidence type="ECO:0000256" key="3">
    <source>
        <dbReference type="ARBA" id="ARBA00022553"/>
    </source>
</evidence>
<accession>A0ABX8Y7Y4</accession>
<dbReference type="PANTHER" id="PTHR43775:SF51">
    <property type="entry name" value="INACTIVE PHENOLPHTHIOCEROL SYNTHESIS POLYKETIDE SYNTHASE TYPE I PKS1-RELATED"/>
    <property type="match status" value="1"/>
</dbReference>
<protein>
    <submittedName>
        <fullName evidence="10">SDR family NAD(P)-dependent oxidoreductase</fullName>
    </submittedName>
</protein>
<geneLocation type="plasmid" evidence="10 11">
    <name>unnamed2</name>
</geneLocation>
<dbReference type="Gene3D" id="6.10.140.1830">
    <property type="match status" value="1"/>
</dbReference>
<keyword evidence="2" id="KW-0596">Phosphopantetheine</keyword>
<feature type="domain" description="Ketosynthase family 3 (KS3)" evidence="9">
    <location>
        <begin position="1567"/>
        <end position="1988"/>
    </location>
</feature>
<gene>
    <name evidence="10" type="ORF">K1J60_45040</name>
</gene>
<evidence type="ECO:0000256" key="2">
    <source>
        <dbReference type="ARBA" id="ARBA00022450"/>
    </source>
</evidence>
<dbReference type="CDD" id="cd00833">
    <property type="entry name" value="PKS"/>
    <property type="match status" value="2"/>
</dbReference>
<dbReference type="Pfam" id="PF08990">
    <property type="entry name" value="Docking"/>
    <property type="match status" value="1"/>
</dbReference>
<keyword evidence="10" id="KW-0614">Plasmid</keyword>
<feature type="domain" description="Ketosynthase family 3 (KS3)" evidence="9">
    <location>
        <begin position="33"/>
        <end position="449"/>
    </location>
</feature>
<feature type="domain" description="Carrier" evidence="8">
    <location>
        <begin position="3037"/>
        <end position="3112"/>
    </location>
</feature>
<dbReference type="InterPro" id="IPR018201">
    <property type="entry name" value="Ketoacyl_synth_AS"/>
</dbReference>
<keyword evidence="5" id="KW-0045">Antibiotic biosynthesis</keyword>
<dbReference type="Pfam" id="PF18369">
    <property type="entry name" value="PKS_DE"/>
    <property type="match status" value="2"/>
</dbReference>
<dbReference type="InterPro" id="IPR032821">
    <property type="entry name" value="PKS_assoc"/>
</dbReference>
<evidence type="ECO:0000313" key="10">
    <source>
        <dbReference type="EMBL" id="QYX83601.1"/>
    </source>
</evidence>
<dbReference type="Gene3D" id="3.40.366.10">
    <property type="entry name" value="Malonyl-Coenzyme A Acyl Carrier Protein, domain 2"/>
    <property type="match status" value="2"/>
</dbReference>
<dbReference type="NCBIfam" id="NF045894">
    <property type="entry name" value="PKS_plus_SDR"/>
    <property type="match status" value="2"/>
</dbReference>
<evidence type="ECO:0000313" key="11">
    <source>
        <dbReference type="Proteomes" id="UP000827138"/>
    </source>
</evidence>
<dbReference type="InterPro" id="IPR016039">
    <property type="entry name" value="Thiolase-like"/>
</dbReference>
<dbReference type="InterPro" id="IPR013968">
    <property type="entry name" value="PKS_KR"/>
</dbReference>
<dbReference type="Gene3D" id="1.10.1200.10">
    <property type="entry name" value="ACP-like"/>
    <property type="match status" value="2"/>
</dbReference>
<dbReference type="InterPro" id="IPR020806">
    <property type="entry name" value="PKS_PP-bd"/>
</dbReference>
<dbReference type="InterPro" id="IPR057326">
    <property type="entry name" value="KR_dom"/>
</dbReference>
<dbReference type="Gene3D" id="3.40.50.720">
    <property type="entry name" value="NAD(P)-binding Rossmann-like Domain"/>
    <property type="match status" value="2"/>
</dbReference>
<dbReference type="PROSITE" id="PS00606">
    <property type="entry name" value="KS3_1"/>
    <property type="match status" value="2"/>
</dbReference>
<dbReference type="InterPro" id="IPR006162">
    <property type="entry name" value="Ppantetheine_attach_site"/>
</dbReference>
<dbReference type="SMART" id="SM00827">
    <property type="entry name" value="PKS_AT"/>
    <property type="match status" value="2"/>
</dbReference>
<evidence type="ECO:0000259" key="8">
    <source>
        <dbReference type="PROSITE" id="PS50075"/>
    </source>
</evidence>
<keyword evidence="6" id="KW-0511">Multifunctional enzyme</keyword>
<dbReference type="SMART" id="SM00823">
    <property type="entry name" value="PKS_PP"/>
    <property type="match status" value="2"/>
</dbReference>
<reference evidence="10 11" key="1">
    <citation type="submission" date="2021-08" db="EMBL/GenBank/DDBJ databases">
        <authorList>
            <person name="Ping M."/>
        </authorList>
    </citation>
    <scope>NUCLEOTIDE SEQUENCE [LARGE SCALE GENOMIC DNA]</scope>
    <source>
        <strain evidence="10 11">MG28</strain>
        <plasmid evidence="10 11">unnamed2</plasmid>
    </source>
</reference>
<keyword evidence="3" id="KW-0597">Phosphoprotein</keyword>
<dbReference type="InterPro" id="IPR014031">
    <property type="entry name" value="Ketoacyl_synth_C"/>
</dbReference>
<dbReference type="PROSITE" id="PS52004">
    <property type="entry name" value="KS3_2"/>
    <property type="match status" value="2"/>
</dbReference>
<dbReference type="InterPro" id="IPR041618">
    <property type="entry name" value="PKS_DE"/>
</dbReference>
<dbReference type="SUPFAM" id="SSF53901">
    <property type="entry name" value="Thiolase-like"/>
    <property type="match status" value="2"/>
</dbReference>
<dbReference type="InterPro" id="IPR014043">
    <property type="entry name" value="Acyl_transferase_dom"/>
</dbReference>
<dbReference type="InterPro" id="IPR050091">
    <property type="entry name" value="PKS_NRPS_Biosynth_Enz"/>
</dbReference>
<dbReference type="PROSITE" id="PS50075">
    <property type="entry name" value="CARRIER"/>
    <property type="match status" value="2"/>
</dbReference>
<dbReference type="SUPFAM" id="SSF51735">
    <property type="entry name" value="NAD(P)-binding Rossmann-fold domains"/>
    <property type="match status" value="4"/>
</dbReference>
<dbReference type="InterPro" id="IPR020841">
    <property type="entry name" value="PKS_Beta-ketoAc_synthase_dom"/>
</dbReference>
<dbReference type="Pfam" id="PF00109">
    <property type="entry name" value="ketoacyl-synt"/>
    <property type="match status" value="2"/>
</dbReference>
<dbReference type="InterPro" id="IPR036736">
    <property type="entry name" value="ACP-like_sf"/>
</dbReference>
<dbReference type="InterPro" id="IPR001227">
    <property type="entry name" value="Ac_transferase_dom_sf"/>
</dbReference>
<dbReference type="SUPFAM" id="SSF52151">
    <property type="entry name" value="FabD/lysophospholipase-like"/>
    <property type="match status" value="2"/>
</dbReference>
<dbReference type="Pfam" id="PF08659">
    <property type="entry name" value="KR"/>
    <property type="match status" value="2"/>
</dbReference>
<evidence type="ECO:0000256" key="7">
    <source>
        <dbReference type="ARBA" id="ARBA00023315"/>
    </source>
</evidence>
<dbReference type="Proteomes" id="UP000827138">
    <property type="component" value="Plasmid unnamed2"/>
</dbReference>
<dbReference type="Pfam" id="PF16197">
    <property type="entry name" value="KAsynt_C_assoc"/>
    <property type="match status" value="2"/>
</dbReference>
<evidence type="ECO:0000256" key="5">
    <source>
        <dbReference type="ARBA" id="ARBA00023194"/>
    </source>
</evidence>
<dbReference type="SUPFAM" id="SSF47336">
    <property type="entry name" value="ACP-like"/>
    <property type="match status" value="2"/>
</dbReference>
<dbReference type="InterPro" id="IPR016036">
    <property type="entry name" value="Malonyl_transacylase_ACP-bd"/>
</dbReference>
<dbReference type="SMART" id="SM00822">
    <property type="entry name" value="PKS_KR"/>
    <property type="match status" value="2"/>
</dbReference>
<dbReference type="PANTHER" id="PTHR43775">
    <property type="entry name" value="FATTY ACID SYNTHASE"/>
    <property type="match status" value="1"/>
</dbReference>
<dbReference type="InterPro" id="IPR015083">
    <property type="entry name" value="NorB/c/GfsB-D-like_docking"/>
</dbReference>
<dbReference type="Gene3D" id="3.30.70.3290">
    <property type="match status" value="2"/>
</dbReference>
<comment type="cofactor">
    <cofactor evidence="1">
        <name>pantetheine 4'-phosphate</name>
        <dbReference type="ChEBI" id="CHEBI:47942"/>
    </cofactor>
</comment>
<dbReference type="InterPro" id="IPR009081">
    <property type="entry name" value="PP-bd_ACP"/>
</dbReference>